<accession>A0A2I2FB84</accession>
<reference evidence="2 3" key="1">
    <citation type="submission" date="2017-12" db="EMBL/GenBank/DDBJ databases">
        <authorList>
            <consortium name="DOE Joint Genome Institute"/>
            <person name="Haridas S."/>
            <person name="Kjaerbolling I."/>
            <person name="Vesth T.C."/>
            <person name="Frisvad J.C."/>
            <person name="Nybo J.L."/>
            <person name="Theobald S."/>
            <person name="Kuo A."/>
            <person name="Bowyer P."/>
            <person name="Matsuda Y."/>
            <person name="Mondo S."/>
            <person name="Lyhne E.K."/>
            <person name="Kogle M.E."/>
            <person name="Clum A."/>
            <person name="Lipzen A."/>
            <person name="Salamov A."/>
            <person name="Ngan C.Y."/>
            <person name="Daum C."/>
            <person name="Chiniquy J."/>
            <person name="Barry K."/>
            <person name="LaButti K."/>
            <person name="Simmons B.A."/>
            <person name="Magnuson J.K."/>
            <person name="Mortensen U.H."/>
            <person name="Larsen T.O."/>
            <person name="Grigoriev I.V."/>
            <person name="Baker S.E."/>
            <person name="Andersen M.R."/>
            <person name="Nordberg H.P."/>
            <person name="Cantor M.N."/>
            <person name="Hua S.X."/>
        </authorList>
    </citation>
    <scope>NUCLEOTIDE SEQUENCE [LARGE SCALE GENOMIC DNA]</scope>
    <source>
        <strain evidence="2 3">CBS 102.13</strain>
    </source>
</reference>
<dbReference type="OrthoDB" id="5405654at2759"/>
<proteinExistence type="predicted"/>
<organism evidence="2 3">
    <name type="scientific">Aspergillus candidus</name>
    <dbReference type="NCBI Taxonomy" id="41067"/>
    <lineage>
        <taxon>Eukaryota</taxon>
        <taxon>Fungi</taxon>
        <taxon>Dikarya</taxon>
        <taxon>Ascomycota</taxon>
        <taxon>Pezizomycotina</taxon>
        <taxon>Eurotiomycetes</taxon>
        <taxon>Eurotiomycetidae</taxon>
        <taxon>Eurotiales</taxon>
        <taxon>Aspergillaceae</taxon>
        <taxon>Aspergillus</taxon>
        <taxon>Aspergillus subgen. Circumdati</taxon>
    </lineage>
</organism>
<feature type="compositionally biased region" description="Pro residues" evidence="1">
    <location>
        <begin position="137"/>
        <end position="149"/>
    </location>
</feature>
<dbReference type="Proteomes" id="UP000234585">
    <property type="component" value="Unassembled WGS sequence"/>
</dbReference>
<dbReference type="PANTHER" id="PTHR42053:SF2">
    <property type="match status" value="1"/>
</dbReference>
<protein>
    <submittedName>
        <fullName evidence="2">Uncharacterized protein</fullName>
    </submittedName>
</protein>
<feature type="compositionally biased region" description="Basic and acidic residues" evidence="1">
    <location>
        <begin position="115"/>
        <end position="128"/>
    </location>
</feature>
<feature type="region of interest" description="Disordered" evidence="1">
    <location>
        <begin position="81"/>
        <end position="332"/>
    </location>
</feature>
<evidence type="ECO:0000313" key="3">
    <source>
        <dbReference type="Proteomes" id="UP000234585"/>
    </source>
</evidence>
<sequence>MPSAKPSLPPLRTPKTMTFPSELRADTGSSLSDNVKHEDGGMSTPITPPAAYTEFLKAFTPIFSSPSSANVNFSRMSFDRPPAYSPTSQPASALPGVSFSSCSSASSTADPPPKSAKEAEDAEGERGGRNMSSNASLPPPTPFTAPPVPNHHHHLQLPPPGPVRRDPRSLRSLRIPPALRYSPTTPVSAADYSFSPHSATMLRSPYSPADWKLRYYEGPRSATTSSKVSVRHVVTHTVTYKRTQLDAPPKGKRRKCHDDDRTDPEAEAEGVPERKKEVEKEAGKEKEKAKEKEERGQADEEAGEKKEEPNEKKEAKEKKEETNEEKNTNTET</sequence>
<evidence type="ECO:0000313" key="2">
    <source>
        <dbReference type="EMBL" id="PLB37891.1"/>
    </source>
</evidence>
<gene>
    <name evidence="2" type="ORF">BDW47DRAFT_106005</name>
</gene>
<dbReference type="AlphaFoldDB" id="A0A2I2FB84"/>
<name>A0A2I2FB84_ASPCN</name>
<dbReference type="PANTHER" id="PTHR42053">
    <property type="match status" value="1"/>
</dbReference>
<keyword evidence="3" id="KW-1185">Reference proteome</keyword>
<dbReference type="GeneID" id="36519845"/>
<evidence type="ECO:0000256" key="1">
    <source>
        <dbReference type="SAM" id="MobiDB-lite"/>
    </source>
</evidence>
<dbReference type="EMBL" id="KZ559139">
    <property type="protein sequence ID" value="PLB37891.1"/>
    <property type="molecule type" value="Genomic_DNA"/>
</dbReference>
<feature type="compositionally biased region" description="Low complexity" evidence="1">
    <location>
        <begin position="98"/>
        <end position="109"/>
    </location>
</feature>
<dbReference type="RefSeq" id="XP_024671903.1">
    <property type="nucleotide sequence ID" value="XM_024812685.1"/>
</dbReference>
<feature type="region of interest" description="Disordered" evidence="1">
    <location>
        <begin position="1"/>
        <end position="46"/>
    </location>
</feature>
<feature type="compositionally biased region" description="Basic and acidic residues" evidence="1">
    <location>
        <begin position="271"/>
        <end position="332"/>
    </location>
</feature>